<dbReference type="Gene3D" id="3.30.70.2330">
    <property type="match status" value="1"/>
</dbReference>
<dbReference type="EMBL" id="JAMQOL010000046">
    <property type="protein sequence ID" value="MCM4082158.1"/>
    <property type="molecule type" value="Genomic_DNA"/>
</dbReference>
<comment type="caution">
    <text evidence="1">The sequence shown here is derived from an EMBL/GenBank/DDBJ whole genome shotgun (WGS) entry which is preliminary data.</text>
</comment>
<evidence type="ECO:0000313" key="2">
    <source>
        <dbReference type="Proteomes" id="UP001523216"/>
    </source>
</evidence>
<proteinExistence type="predicted"/>
<sequence length="336" mass="36722">MAVAFELWGQRGYPHANIVGESHYGPAIRSLFGQDFKAQGSELTRPAVLMPESGNPHDRHAIGVWVDGNQVGYLTRGDAVRYYPVLVVLLTGGWAPQVNARVWGAEWDDNDGRGATFRGSVRLDLADPHMIVPANLPPSEGHRLLPSGHAIQVTGENKHLPELTPYLRPEGECWVHATLHEIVERSARATHSLVEVRLDGIRVGQLTPKMSGELLPAVQHLAAQGLTTAVRAIVKGNRIKAEVVLYVVRAHELPDSWLGVAPATAPEAAVASAPAAAVEERHEHGPIPPRPTGVRFAVPPGWPTPPEGWAPPAGWRPDPAWKPAPEDWQWWELVWE</sequence>
<organism evidence="1 2">
    <name type="scientific">Paractinoplanes hotanensis</name>
    <dbReference type="NCBI Taxonomy" id="2906497"/>
    <lineage>
        <taxon>Bacteria</taxon>
        <taxon>Bacillati</taxon>
        <taxon>Actinomycetota</taxon>
        <taxon>Actinomycetes</taxon>
        <taxon>Micromonosporales</taxon>
        <taxon>Micromonosporaceae</taxon>
        <taxon>Paractinoplanes</taxon>
    </lineage>
</organism>
<dbReference type="RefSeq" id="WP_251801872.1">
    <property type="nucleotide sequence ID" value="NZ_JAMQOL010000046.1"/>
</dbReference>
<keyword evidence="2" id="KW-1185">Reference proteome</keyword>
<accession>A0ABT0Y9H6</accession>
<gene>
    <name evidence="1" type="ORF">LXN57_31785</name>
</gene>
<protein>
    <recommendedName>
        <fullName evidence="3">HIRAN domain-containing protein</fullName>
    </recommendedName>
</protein>
<reference evidence="1 2" key="1">
    <citation type="submission" date="2022-06" db="EMBL/GenBank/DDBJ databases">
        <title>Actinoplanes abujensis sp. nov., isolated from Nigerian arid soil.</title>
        <authorList>
            <person name="Ding P."/>
        </authorList>
    </citation>
    <scope>NUCLEOTIDE SEQUENCE [LARGE SCALE GENOMIC DNA]</scope>
    <source>
        <strain evidence="2">TRM88002</strain>
    </source>
</reference>
<name>A0ABT0Y9H6_9ACTN</name>
<evidence type="ECO:0000313" key="1">
    <source>
        <dbReference type="EMBL" id="MCM4082158.1"/>
    </source>
</evidence>
<evidence type="ECO:0008006" key="3">
    <source>
        <dbReference type="Google" id="ProtNLM"/>
    </source>
</evidence>
<dbReference type="Proteomes" id="UP001523216">
    <property type="component" value="Unassembled WGS sequence"/>
</dbReference>